<feature type="transmembrane region" description="Helical" evidence="9">
    <location>
        <begin position="30"/>
        <end position="51"/>
    </location>
</feature>
<keyword evidence="2 9" id="KW-0813">Transport</keyword>
<accession>A0ABW0UB75</accession>
<evidence type="ECO:0000256" key="8">
    <source>
        <dbReference type="ARBA" id="ARBA00023136"/>
    </source>
</evidence>
<comment type="subunit">
    <text evidence="9">Component of the Sec protein translocase complex. Heterotrimer consisting of SecY, SecE and SecG subunits. The heterotrimers can form oligomers, although 1 heterotrimer is thought to be able to translocate proteins. Interacts with the ribosome. Interacts with SecDF, and other proteins may be involved. Interacts with SecA.</text>
</comment>
<dbReference type="EMBL" id="JBHSPF010000073">
    <property type="protein sequence ID" value="MFC5629936.1"/>
    <property type="molecule type" value="Genomic_DNA"/>
</dbReference>
<evidence type="ECO:0000313" key="10">
    <source>
        <dbReference type="EMBL" id="MFC5629936.1"/>
    </source>
</evidence>
<keyword evidence="8 9" id="KW-0472">Membrane</keyword>
<comment type="similarity">
    <text evidence="9">Belongs to the SecE/SEC61-gamma family.</text>
</comment>
<evidence type="ECO:0000256" key="5">
    <source>
        <dbReference type="ARBA" id="ARBA00022927"/>
    </source>
</evidence>
<dbReference type="Pfam" id="PF00584">
    <property type="entry name" value="SecE"/>
    <property type="match status" value="1"/>
</dbReference>
<evidence type="ECO:0000256" key="1">
    <source>
        <dbReference type="ARBA" id="ARBA00004370"/>
    </source>
</evidence>
<evidence type="ECO:0000256" key="7">
    <source>
        <dbReference type="ARBA" id="ARBA00023010"/>
    </source>
</evidence>
<evidence type="ECO:0000256" key="6">
    <source>
        <dbReference type="ARBA" id="ARBA00022989"/>
    </source>
</evidence>
<evidence type="ECO:0000256" key="3">
    <source>
        <dbReference type="ARBA" id="ARBA00022475"/>
    </source>
</evidence>
<reference evidence="11" key="1">
    <citation type="journal article" date="2019" name="Int. J. Syst. Evol. Microbiol.">
        <title>The Global Catalogue of Microorganisms (GCM) 10K type strain sequencing project: providing services to taxonomists for standard genome sequencing and annotation.</title>
        <authorList>
            <consortium name="The Broad Institute Genomics Platform"/>
            <consortium name="The Broad Institute Genome Sequencing Center for Infectious Disease"/>
            <person name="Wu L."/>
            <person name="Ma J."/>
        </authorList>
    </citation>
    <scope>NUCLEOTIDE SEQUENCE [LARGE SCALE GENOMIC DNA]</scope>
    <source>
        <strain evidence="11">CGMCC 1.15790</strain>
    </source>
</reference>
<evidence type="ECO:0000256" key="2">
    <source>
        <dbReference type="ARBA" id="ARBA00022448"/>
    </source>
</evidence>
<sequence length="64" mass="7475">MAEGTKNPVKFLRDVAKEMKRVSWPKRDELIKYTIVVILTVLFFTIFFALVDLGLSELVRIFLD</sequence>
<evidence type="ECO:0000256" key="9">
    <source>
        <dbReference type="HAMAP-Rule" id="MF_00422"/>
    </source>
</evidence>
<organism evidence="10 11">
    <name type="scientific">Aliibacillus thermotolerans</name>
    <dbReference type="NCBI Taxonomy" id="1834418"/>
    <lineage>
        <taxon>Bacteria</taxon>
        <taxon>Bacillati</taxon>
        <taxon>Bacillota</taxon>
        <taxon>Bacilli</taxon>
        <taxon>Bacillales</taxon>
        <taxon>Bacillaceae</taxon>
        <taxon>Aliibacillus</taxon>
    </lineage>
</organism>
<keyword evidence="5 9" id="KW-0653">Protein transport</keyword>
<evidence type="ECO:0000313" key="11">
    <source>
        <dbReference type="Proteomes" id="UP001596143"/>
    </source>
</evidence>
<evidence type="ECO:0000256" key="4">
    <source>
        <dbReference type="ARBA" id="ARBA00022692"/>
    </source>
</evidence>
<dbReference type="NCBIfam" id="TIGR00964">
    <property type="entry name" value="secE_bact"/>
    <property type="match status" value="1"/>
</dbReference>
<dbReference type="HAMAP" id="MF_00422">
    <property type="entry name" value="SecE"/>
    <property type="match status" value="1"/>
</dbReference>
<keyword evidence="7 9" id="KW-0811">Translocation</keyword>
<keyword evidence="4 9" id="KW-0812">Transmembrane</keyword>
<gene>
    <name evidence="9 10" type="primary">secE</name>
    <name evidence="10" type="ORF">ACFPTR_13875</name>
</gene>
<keyword evidence="6 9" id="KW-1133">Transmembrane helix</keyword>
<protein>
    <recommendedName>
        <fullName evidence="9">Protein translocase subunit SecE</fullName>
    </recommendedName>
</protein>
<dbReference type="InterPro" id="IPR005807">
    <property type="entry name" value="SecE_bac"/>
</dbReference>
<dbReference type="InterPro" id="IPR001901">
    <property type="entry name" value="Translocase_SecE/Sec61-g"/>
</dbReference>
<name>A0ABW0UB75_9BACI</name>
<keyword evidence="11" id="KW-1185">Reference proteome</keyword>
<dbReference type="PANTHER" id="PTHR33910:SF1">
    <property type="entry name" value="PROTEIN TRANSLOCASE SUBUNIT SECE"/>
    <property type="match status" value="1"/>
</dbReference>
<dbReference type="PROSITE" id="PS01067">
    <property type="entry name" value="SECE_SEC61G"/>
    <property type="match status" value="1"/>
</dbReference>
<comment type="caution">
    <text evidence="10">The sequence shown here is derived from an EMBL/GenBank/DDBJ whole genome shotgun (WGS) entry which is preliminary data.</text>
</comment>
<keyword evidence="3 9" id="KW-1003">Cell membrane</keyword>
<dbReference type="PANTHER" id="PTHR33910">
    <property type="entry name" value="PROTEIN TRANSLOCASE SUBUNIT SECE"/>
    <property type="match status" value="1"/>
</dbReference>
<comment type="subcellular location">
    <subcellularLocation>
        <location evidence="9">Cell membrane</location>
        <topology evidence="9">Single-pass membrane protein</topology>
    </subcellularLocation>
    <subcellularLocation>
        <location evidence="1">Membrane</location>
    </subcellularLocation>
</comment>
<dbReference type="InterPro" id="IPR038379">
    <property type="entry name" value="SecE_sf"/>
</dbReference>
<comment type="function">
    <text evidence="9">Essential subunit of the Sec protein translocation channel SecYEG. Clamps together the 2 halves of SecY. May contact the channel plug during translocation.</text>
</comment>
<dbReference type="Proteomes" id="UP001596143">
    <property type="component" value="Unassembled WGS sequence"/>
</dbReference>
<proteinExistence type="inferred from homology"/>
<dbReference type="RefSeq" id="WP_270895859.1">
    <property type="nucleotide sequence ID" value="NZ_JBHSPF010000073.1"/>
</dbReference>
<dbReference type="Gene3D" id="1.20.5.1030">
    <property type="entry name" value="Preprotein translocase secy subunit"/>
    <property type="match status" value="1"/>
</dbReference>